<comment type="caution">
    <text evidence="3">The sequence shown here is derived from an EMBL/GenBank/DDBJ whole genome shotgun (WGS) entry which is preliminary data.</text>
</comment>
<keyword evidence="4" id="KW-1185">Reference proteome</keyword>
<keyword evidence="1" id="KW-0175">Coiled coil</keyword>
<gene>
    <name evidence="3" type="ORF">Tco_1015111</name>
</gene>
<organism evidence="3 4">
    <name type="scientific">Tanacetum coccineum</name>
    <dbReference type="NCBI Taxonomy" id="301880"/>
    <lineage>
        <taxon>Eukaryota</taxon>
        <taxon>Viridiplantae</taxon>
        <taxon>Streptophyta</taxon>
        <taxon>Embryophyta</taxon>
        <taxon>Tracheophyta</taxon>
        <taxon>Spermatophyta</taxon>
        <taxon>Magnoliopsida</taxon>
        <taxon>eudicotyledons</taxon>
        <taxon>Gunneridae</taxon>
        <taxon>Pentapetalae</taxon>
        <taxon>asterids</taxon>
        <taxon>campanulids</taxon>
        <taxon>Asterales</taxon>
        <taxon>Asteraceae</taxon>
        <taxon>Asteroideae</taxon>
        <taxon>Anthemideae</taxon>
        <taxon>Anthemidinae</taxon>
        <taxon>Tanacetum</taxon>
    </lineage>
</organism>
<evidence type="ECO:0000256" key="2">
    <source>
        <dbReference type="SAM" id="MobiDB-lite"/>
    </source>
</evidence>
<name>A0ABQ5FK23_9ASTR</name>
<evidence type="ECO:0008006" key="5">
    <source>
        <dbReference type="Google" id="ProtNLM"/>
    </source>
</evidence>
<reference evidence="3" key="2">
    <citation type="submission" date="2022-01" db="EMBL/GenBank/DDBJ databases">
        <authorList>
            <person name="Yamashiro T."/>
            <person name="Shiraishi A."/>
            <person name="Satake H."/>
            <person name="Nakayama K."/>
        </authorList>
    </citation>
    <scope>NUCLEOTIDE SEQUENCE</scope>
</reference>
<feature type="coiled-coil region" evidence="1">
    <location>
        <begin position="459"/>
        <end position="520"/>
    </location>
</feature>
<evidence type="ECO:0000256" key="1">
    <source>
        <dbReference type="SAM" id="Coils"/>
    </source>
</evidence>
<sequence>MRSGSATSGRGKCDLEWSGELTWGLEVFISEGGKGGFEHMVTVVCGSGSDGEGGFEIEKERGGRLEVFLGGYGSLDAARGQRGAVFDGGAALLVDGTQVTVSPRVRCVGARLTAWDGSNVRAACAPTAQDCVVPVREAGDCAASVSLGSALRGVDLAVFATLVARGRVRTGAKREWSSQFCGVVLGGVCDAREELSHFFSVNGTTSALAGGGGDGVEKTEVAGSVCQGDDPIDAINHMMSFLTAVVTSCYPTTNNQLRNSSNPRTYTPRASRSNSEKQMTVIYYNCKGEGHMSKQCTKPNRKRDDSWFKDKVLLLPAQANGQILHEEELTFLADPGIAEGQATQTIITHNVGYQADDFDAYDSDCDELNTAKVALMANLPHYGSDSLVESNVVNHSETKITSDSNIIPYSQYVIESQHAAIQNSNSFAQQDALILFVIEQLKTQVVNYTKINMDNKSVNDTLTAELERYKEQVKVLKEGQNVDLRSNDNVSDSSAQSVEIDHLKQTLSEHLKEKESLMQTVTLLKNDFKKEESRNIDREIALEKKIKQLDNIVFKRDQSAQTKAQQLEPKLYDGNVIKNTSAIVIPDSEETLMLAEESRSKMLLKQKDPMMLEKKVNTTPVDYAILNQLSQDFETRFVPQTELSAEQAFWSQNSVNSSLSSRPTIVEVPKELPKVSMVNTSLKKLKHHLASFNVVVKEKTTSTAITEGS</sequence>
<evidence type="ECO:0000313" key="3">
    <source>
        <dbReference type="EMBL" id="GJT63631.1"/>
    </source>
</evidence>
<proteinExistence type="predicted"/>
<dbReference type="Proteomes" id="UP001151760">
    <property type="component" value="Unassembled WGS sequence"/>
</dbReference>
<dbReference type="Gene3D" id="4.10.60.10">
    <property type="entry name" value="Zinc finger, CCHC-type"/>
    <property type="match status" value="1"/>
</dbReference>
<accession>A0ABQ5FK23</accession>
<feature type="region of interest" description="Disordered" evidence="2">
    <location>
        <begin position="253"/>
        <end position="272"/>
    </location>
</feature>
<dbReference type="EMBL" id="BQNB010017475">
    <property type="protein sequence ID" value="GJT63631.1"/>
    <property type="molecule type" value="Genomic_DNA"/>
</dbReference>
<protein>
    <recommendedName>
        <fullName evidence="5">CCHC-type domain-containing protein</fullName>
    </recommendedName>
</protein>
<evidence type="ECO:0000313" key="4">
    <source>
        <dbReference type="Proteomes" id="UP001151760"/>
    </source>
</evidence>
<reference evidence="3" key="1">
    <citation type="journal article" date="2022" name="Int. J. Mol. Sci.">
        <title>Draft Genome of Tanacetum Coccineum: Genomic Comparison of Closely Related Tanacetum-Family Plants.</title>
        <authorList>
            <person name="Yamashiro T."/>
            <person name="Shiraishi A."/>
            <person name="Nakayama K."/>
            <person name="Satake H."/>
        </authorList>
    </citation>
    <scope>NUCLEOTIDE SEQUENCE</scope>
</reference>